<proteinExistence type="predicted"/>
<protein>
    <submittedName>
        <fullName evidence="1">Uncharacterized protein</fullName>
    </submittedName>
</protein>
<evidence type="ECO:0000313" key="1">
    <source>
        <dbReference type="EMBL" id="KAG9460499.1"/>
    </source>
</evidence>
<keyword evidence="2" id="KW-1185">Reference proteome</keyword>
<organism evidence="1 2">
    <name type="scientific">Eleutherodactylus coqui</name>
    <name type="common">Puerto Rican coqui</name>
    <dbReference type="NCBI Taxonomy" id="57060"/>
    <lineage>
        <taxon>Eukaryota</taxon>
        <taxon>Metazoa</taxon>
        <taxon>Chordata</taxon>
        <taxon>Craniata</taxon>
        <taxon>Vertebrata</taxon>
        <taxon>Euteleostomi</taxon>
        <taxon>Amphibia</taxon>
        <taxon>Batrachia</taxon>
        <taxon>Anura</taxon>
        <taxon>Neobatrachia</taxon>
        <taxon>Hyloidea</taxon>
        <taxon>Eleutherodactylidae</taxon>
        <taxon>Eleutherodactylinae</taxon>
        <taxon>Eleutherodactylus</taxon>
        <taxon>Eleutherodactylus</taxon>
    </lineage>
</organism>
<name>A0A8J6AZX9_ELECQ</name>
<comment type="caution">
    <text evidence="1">The sequence shown here is derived from an EMBL/GenBank/DDBJ whole genome shotgun (WGS) entry which is preliminary data.</text>
</comment>
<reference evidence="1" key="1">
    <citation type="thesis" date="2020" institute="ProQuest LLC" country="789 East Eisenhower Parkway, Ann Arbor, MI, USA">
        <title>Comparative Genomics and Chromosome Evolution.</title>
        <authorList>
            <person name="Mudd A.B."/>
        </authorList>
    </citation>
    <scope>NUCLEOTIDE SEQUENCE</scope>
    <source>
        <strain evidence="1">HN-11 Male</strain>
        <tissue evidence="1">Kidney and liver</tissue>
    </source>
</reference>
<evidence type="ECO:0000313" key="2">
    <source>
        <dbReference type="Proteomes" id="UP000770717"/>
    </source>
</evidence>
<dbReference type="AlphaFoldDB" id="A0A8J6AZX9"/>
<gene>
    <name evidence="1" type="ORF">GDO78_021450</name>
</gene>
<dbReference type="OrthoDB" id="5405561at2759"/>
<dbReference type="EMBL" id="WNTK01063942">
    <property type="protein sequence ID" value="KAG9460499.1"/>
    <property type="molecule type" value="Genomic_DNA"/>
</dbReference>
<dbReference type="Proteomes" id="UP000770717">
    <property type="component" value="Unassembled WGS sequence"/>
</dbReference>
<sequence>MILGLIKEMAATFEGELPLYSLSAAEAARQKELLSLISRVTDGVSCVDVSAKSHSKVTVIGGGDLALACLLSISAKVKKC</sequence>
<accession>A0A8J6AZX9</accession>